<reference evidence="1" key="2">
    <citation type="submission" date="2020-09" db="EMBL/GenBank/DDBJ databases">
        <authorList>
            <person name="Sun Q."/>
            <person name="Zhou Y."/>
        </authorList>
    </citation>
    <scope>NUCLEOTIDE SEQUENCE</scope>
    <source>
        <strain evidence="1">CGMCC 1.15478</strain>
    </source>
</reference>
<evidence type="ECO:0000313" key="1">
    <source>
        <dbReference type="EMBL" id="GGC70766.1"/>
    </source>
</evidence>
<accession>A0A916XGQ3</accession>
<name>A0A916XGQ3_9ACTN</name>
<dbReference type="EMBL" id="BMJH01000003">
    <property type="protein sequence ID" value="GGC70766.1"/>
    <property type="molecule type" value="Genomic_DNA"/>
</dbReference>
<protein>
    <submittedName>
        <fullName evidence="1">Uncharacterized protein</fullName>
    </submittedName>
</protein>
<proteinExistence type="predicted"/>
<gene>
    <name evidence="1" type="ORF">GCM10011410_24560</name>
</gene>
<comment type="caution">
    <text evidence="1">The sequence shown here is derived from an EMBL/GenBank/DDBJ whole genome shotgun (WGS) entry which is preliminary data.</text>
</comment>
<keyword evidence="2" id="KW-1185">Reference proteome</keyword>
<organism evidence="1 2">
    <name type="scientific">Hoyosella rhizosphaerae</name>
    <dbReference type="NCBI Taxonomy" id="1755582"/>
    <lineage>
        <taxon>Bacteria</taxon>
        <taxon>Bacillati</taxon>
        <taxon>Actinomycetota</taxon>
        <taxon>Actinomycetes</taxon>
        <taxon>Mycobacteriales</taxon>
        <taxon>Hoyosellaceae</taxon>
        <taxon>Hoyosella</taxon>
    </lineage>
</organism>
<dbReference type="Proteomes" id="UP000641514">
    <property type="component" value="Unassembled WGS sequence"/>
</dbReference>
<dbReference type="AlphaFoldDB" id="A0A916XGQ3"/>
<evidence type="ECO:0000313" key="2">
    <source>
        <dbReference type="Proteomes" id="UP000641514"/>
    </source>
</evidence>
<reference evidence="1" key="1">
    <citation type="journal article" date="2014" name="Int. J. Syst. Evol. Microbiol.">
        <title>Complete genome sequence of Corynebacterium casei LMG S-19264T (=DSM 44701T), isolated from a smear-ripened cheese.</title>
        <authorList>
            <consortium name="US DOE Joint Genome Institute (JGI-PGF)"/>
            <person name="Walter F."/>
            <person name="Albersmeier A."/>
            <person name="Kalinowski J."/>
            <person name="Ruckert C."/>
        </authorList>
    </citation>
    <scope>NUCLEOTIDE SEQUENCE</scope>
    <source>
        <strain evidence="1">CGMCC 1.15478</strain>
    </source>
</reference>
<dbReference type="RefSeq" id="WP_188675360.1">
    <property type="nucleotide sequence ID" value="NZ_BMJH01000003.1"/>
</dbReference>
<sequence length="66" mass="7305">MPHDVTVRRWPDNFKTSILTINNQIGAANAAYRPNAAITKGLDRPSVTILSRSLRILSLSYAHDAD</sequence>